<reference evidence="3 4" key="1">
    <citation type="submission" date="2018-09" db="EMBL/GenBank/DDBJ databases">
        <title>A high-quality reference genome of wild soybean provides a powerful tool to mine soybean genomes.</title>
        <authorList>
            <person name="Xie M."/>
            <person name="Chung C.Y.L."/>
            <person name="Li M.-W."/>
            <person name="Wong F.-L."/>
            <person name="Chan T.-F."/>
            <person name="Lam H.-M."/>
        </authorList>
    </citation>
    <scope>NUCLEOTIDE SEQUENCE [LARGE SCALE GENOMIC DNA]</scope>
    <source>
        <strain evidence="4">cv. W05</strain>
        <tissue evidence="3">Hypocotyl of etiolated seedlings</tissue>
    </source>
</reference>
<feature type="region of interest" description="Disordered" evidence="1">
    <location>
        <begin position="35"/>
        <end position="135"/>
    </location>
</feature>
<evidence type="ECO:0000256" key="1">
    <source>
        <dbReference type="SAM" id="MobiDB-lite"/>
    </source>
</evidence>
<comment type="caution">
    <text evidence="3">The sequence shown here is derived from an EMBL/GenBank/DDBJ whole genome shotgun (WGS) entry which is preliminary data.</text>
</comment>
<feature type="compositionally biased region" description="Low complexity" evidence="1">
    <location>
        <begin position="123"/>
        <end position="135"/>
    </location>
</feature>
<proteinExistence type="predicted"/>
<gene>
    <name evidence="3" type="ORF">D0Y65_011281</name>
</gene>
<protein>
    <recommendedName>
        <fullName evidence="2">DUF7950 domain-containing protein</fullName>
    </recommendedName>
</protein>
<dbReference type="Proteomes" id="UP000289340">
    <property type="component" value="Chromosome 5"/>
</dbReference>
<dbReference type="Gramene" id="XM_028375803.1">
    <property type="protein sequence ID" value="XP_028231604.1"/>
    <property type="gene ID" value="LOC114412038"/>
</dbReference>
<keyword evidence="4" id="KW-1185">Reference proteome</keyword>
<feature type="compositionally biased region" description="Basic residues" evidence="1">
    <location>
        <begin position="72"/>
        <end position="81"/>
    </location>
</feature>
<dbReference type="PANTHER" id="PTHR33595:SF7">
    <property type="entry name" value="OS12G0242500 PROTEIN"/>
    <property type="match status" value="1"/>
</dbReference>
<feature type="compositionally biased region" description="Low complexity" evidence="1">
    <location>
        <begin position="37"/>
        <end position="53"/>
    </location>
</feature>
<dbReference type="PANTHER" id="PTHR33595">
    <property type="entry name" value="VON WILLEBRAND FACTOR A DOMAIN PROTEIN"/>
    <property type="match status" value="1"/>
</dbReference>
<feature type="compositionally biased region" description="Polar residues" evidence="1">
    <location>
        <begin position="82"/>
        <end position="96"/>
    </location>
</feature>
<dbReference type="Pfam" id="PF25821">
    <property type="entry name" value="DUF7950"/>
    <property type="match status" value="1"/>
</dbReference>
<dbReference type="InterPro" id="IPR057710">
    <property type="entry name" value="DUF7950"/>
</dbReference>
<sequence>MDLRGGCCIARYVPGASHVSTVDKIMLRFRPIAPKPAAGATASDGSSSETSDAFLRNGNTKRKYVRDSNYTSKRRICRRKNSNSSPEQKQKQTTPAVTLPLLPETPDRKDFPAKDLTPSPVRNNNNNNSSNKSKKLNIINKNVPVWVSFANRSLTMMGGWCSCVTVESLTDTWVEGEWLGSTDEERRVNLSKDTCPGFISDGYGRVTGTNEAYEKMMEGDEGQGPVLLVNKVNTVVPHASFTCLVRVVQYACGRERSSLTVPCDVWRMDSGGFAWRLDVETALSLRLGY</sequence>
<accession>A0A445KJ72</accession>
<dbReference type="AlphaFoldDB" id="A0A445KJ72"/>
<name>A0A445KJ72_GLYSO</name>
<organism evidence="3 4">
    <name type="scientific">Glycine soja</name>
    <name type="common">Wild soybean</name>
    <dbReference type="NCBI Taxonomy" id="3848"/>
    <lineage>
        <taxon>Eukaryota</taxon>
        <taxon>Viridiplantae</taxon>
        <taxon>Streptophyta</taxon>
        <taxon>Embryophyta</taxon>
        <taxon>Tracheophyta</taxon>
        <taxon>Spermatophyta</taxon>
        <taxon>Magnoliopsida</taxon>
        <taxon>eudicotyledons</taxon>
        <taxon>Gunneridae</taxon>
        <taxon>Pentapetalae</taxon>
        <taxon>rosids</taxon>
        <taxon>fabids</taxon>
        <taxon>Fabales</taxon>
        <taxon>Fabaceae</taxon>
        <taxon>Papilionoideae</taxon>
        <taxon>50 kb inversion clade</taxon>
        <taxon>NPAAA clade</taxon>
        <taxon>indigoferoid/millettioid clade</taxon>
        <taxon>Phaseoleae</taxon>
        <taxon>Glycine</taxon>
        <taxon>Glycine subgen. Soja</taxon>
    </lineage>
</organism>
<feature type="domain" description="DUF7950" evidence="2">
    <location>
        <begin position="161"/>
        <end position="284"/>
    </location>
</feature>
<evidence type="ECO:0000313" key="4">
    <source>
        <dbReference type="Proteomes" id="UP000289340"/>
    </source>
</evidence>
<evidence type="ECO:0000259" key="2">
    <source>
        <dbReference type="Pfam" id="PF25821"/>
    </source>
</evidence>
<evidence type="ECO:0000313" key="3">
    <source>
        <dbReference type="EMBL" id="RZC10969.1"/>
    </source>
</evidence>
<dbReference type="EMBL" id="QZWG01000005">
    <property type="protein sequence ID" value="RZC10969.1"/>
    <property type="molecule type" value="Genomic_DNA"/>
</dbReference>